<organism evidence="2 3">
    <name type="scientific">Nocardioides kongjuensis</name>
    <dbReference type="NCBI Taxonomy" id="349522"/>
    <lineage>
        <taxon>Bacteria</taxon>
        <taxon>Bacillati</taxon>
        <taxon>Actinomycetota</taxon>
        <taxon>Actinomycetes</taxon>
        <taxon>Propionibacteriales</taxon>
        <taxon>Nocardioidaceae</taxon>
        <taxon>Nocardioides</taxon>
    </lineage>
</organism>
<dbReference type="Proteomes" id="UP000582231">
    <property type="component" value="Unassembled WGS sequence"/>
</dbReference>
<keyword evidence="1" id="KW-0732">Signal</keyword>
<dbReference type="EMBL" id="JACCBF010000001">
    <property type="protein sequence ID" value="NYD28996.1"/>
    <property type="molecule type" value="Genomic_DNA"/>
</dbReference>
<reference evidence="2 3" key="1">
    <citation type="submission" date="2020-07" db="EMBL/GenBank/DDBJ databases">
        <title>Sequencing the genomes of 1000 actinobacteria strains.</title>
        <authorList>
            <person name="Klenk H.-P."/>
        </authorList>
    </citation>
    <scope>NUCLEOTIDE SEQUENCE [LARGE SCALE GENOMIC DNA]</scope>
    <source>
        <strain evidence="2 3">DSM 19082</strain>
    </source>
</reference>
<proteinExistence type="predicted"/>
<feature type="chain" id="PRO_5032510156" evidence="1">
    <location>
        <begin position="22"/>
        <end position="193"/>
    </location>
</feature>
<name>A0A852RI32_9ACTN</name>
<protein>
    <submittedName>
        <fullName evidence="2">Uncharacterized protein</fullName>
    </submittedName>
</protein>
<dbReference type="AlphaFoldDB" id="A0A852RI32"/>
<accession>A0A852RI32</accession>
<keyword evidence="3" id="KW-1185">Reference proteome</keyword>
<comment type="caution">
    <text evidence="2">The sequence shown here is derived from an EMBL/GenBank/DDBJ whole genome shotgun (WGS) entry which is preliminary data.</text>
</comment>
<evidence type="ECO:0000256" key="1">
    <source>
        <dbReference type="SAM" id="SignalP"/>
    </source>
</evidence>
<evidence type="ECO:0000313" key="2">
    <source>
        <dbReference type="EMBL" id="NYD28996.1"/>
    </source>
</evidence>
<sequence length="193" mass="20853">MLSVIGLSAAPLLSSAGVAVADTWSHADATGDVLDLALFDGDVTGTTPAPDRAEGDIQAVVVKHTRRDVRVRTAMRALPAARGWVTVGHVVTPRGRYEARAIWLVKGGRVLVLVRKPGRKETVRRCDGLRGVYDRSAATVAMRIPRSCLGNPRWVRVNVSVYDWNGDSSTLADDGMDATGWEQQVLSPKVRRG</sequence>
<feature type="signal peptide" evidence="1">
    <location>
        <begin position="1"/>
        <end position="21"/>
    </location>
</feature>
<dbReference type="RefSeq" id="WP_179725316.1">
    <property type="nucleotide sequence ID" value="NZ_BAABEF010000001.1"/>
</dbReference>
<gene>
    <name evidence="2" type="ORF">BJ958_000542</name>
</gene>
<evidence type="ECO:0000313" key="3">
    <source>
        <dbReference type="Proteomes" id="UP000582231"/>
    </source>
</evidence>